<reference evidence="2" key="1">
    <citation type="submission" date="2021-02" db="EMBL/GenBank/DDBJ databases">
        <authorList>
            <person name="Dougan E. K."/>
            <person name="Rhodes N."/>
            <person name="Thang M."/>
            <person name="Chan C."/>
        </authorList>
    </citation>
    <scope>NUCLEOTIDE SEQUENCE</scope>
</reference>
<comment type="caution">
    <text evidence="2">The sequence shown here is derived from an EMBL/GenBank/DDBJ whole genome shotgun (WGS) entry which is preliminary data.</text>
</comment>
<protein>
    <submittedName>
        <fullName evidence="2">Uncharacterized protein</fullName>
    </submittedName>
</protein>
<keyword evidence="3" id="KW-1185">Reference proteome</keyword>
<name>A0A812K7M5_9DINO</name>
<dbReference type="AlphaFoldDB" id="A0A812K7M5"/>
<gene>
    <name evidence="2" type="ORF">SNAT2548_LOCUS7901</name>
</gene>
<accession>A0A812K7M5</accession>
<evidence type="ECO:0000313" key="3">
    <source>
        <dbReference type="Proteomes" id="UP000604046"/>
    </source>
</evidence>
<organism evidence="2 3">
    <name type="scientific">Symbiodinium natans</name>
    <dbReference type="NCBI Taxonomy" id="878477"/>
    <lineage>
        <taxon>Eukaryota</taxon>
        <taxon>Sar</taxon>
        <taxon>Alveolata</taxon>
        <taxon>Dinophyceae</taxon>
        <taxon>Suessiales</taxon>
        <taxon>Symbiodiniaceae</taxon>
        <taxon>Symbiodinium</taxon>
    </lineage>
</organism>
<evidence type="ECO:0000313" key="2">
    <source>
        <dbReference type="EMBL" id="CAE7218957.1"/>
    </source>
</evidence>
<dbReference type="EMBL" id="CAJNDS010000566">
    <property type="protein sequence ID" value="CAE7218957.1"/>
    <property type="molecule type" value="Genomic_DNA"/>
</dbReference>
<feature type="region of interest" description="Disordered" evidence="1">
    <location>
        <begin position="1"/>
        <end position="29"/>
    </location>
</feature>
<proteinExistence type="predicted"/>
<evidence type="ECO:0000256" key="1">
    <source>
        <dbReference type="SAM" id="MobiDB-lite"/>
    </source>
</evidence>
<sequence length="59" mass="6685">MWSARCKRSQRERTAQLSSSSGNASKRTDSENALCRMLSLECASCWQDEGREANDDDKK</sequence>
<feature type="compositionally biased region" description="Polar residues" evidence="1">
    <location>
        <begin position="15"/>
        <end position="25"/>
    </location>
</feature>
<dbReference type="Proteomes" id="UP000604046">
    <property type="component" value="Unassembled WGS sequence"/>
</dbReference>